<organism evidence="1 2">
    <name type="scientific">Anaerostipes hadrus</name>
    <dbReference type="NCBI Taxonomy" id="649756"/>
    <lineage>
        <taxon>Bacteria</taxon>
        <taxon>Bacillati</taxon>
        <taxon>Bacillota</taxon>
        <taxon>Clostridia</taxon>
        <taxon>Lachnospirales</taxon>
        <taxon>Lachnospiraceae</taxon>
        <taxon>Anaerostipes</taxon>
    </lineage>
</organism>
<evidence type="ECO:0000313" key="2">
    <source>
        <dbReference type="Proteomes" id="UP000008960"/>
    </source>
</evidence>
<dbReference type="KEGG" id="bprl:CL2_14130"/>
<proteinExistence type="predicted"/>
<dbReference type="AlphaFoldDB" id="D4N0H0"/>
<sequence length="209" mass="24720">MIVDKDTARLICKLEYELGSQTYNPHSYNGWTGEEGCGFKYPVKYCKNKNALIKQELTKNKNEINYIDPQCINTMKYAFGLNHLYVGKGIIKMLECLEEVYNIDFNKLEQKRLEKKKKALVKNQENLDKGKRIKIGPGKFKIGIDIPVEEFYIINLKENNWKFIDVTVYDEEGQRKFSIFSRDDKERITLTEGLYLKSEERYELRKIME</sequence>
<dbReference type="RefSeq" id="WP_008391032.1">
    <property type="nucleotide sequence ID" value="NC_021016.1"/>
</dbReference>
<dbReference type="PATRIC" id="fig|245018.3.peg.1714"/>
<reference evidence="1 2" key="1">
    <citation type="submission" date="2010-03" db="EMBL/GenBank/DDBJ databases">
        <title>The genome sequence of Clostridiales sp. SSC/2.</title>
        <authorList>
            <consortium name="metaHIT consortium -- http://www.metahit.eu/"/>
            <person name="Pajon A."/>
            <person name="Turner K."/>
            <person name="Parkhill J."/>
            <person name="Duncan S."/>
            <person name="Flint H."/>
        </authorList>
    </citation>
    <scope>NUCLEOTIDE SEQUENCE [LARGE SCALE GENOMIC DNA]</scope>
    <source>
        <strain evidence="1 2">SSC/2</strain>
    </source>
</reference>
<dbReference type="EMBL" id="FP929061">
    <property type="protein sequence ID" value="CBL38365.1"/>
    <property type="molecule type" value="Genomic_DNA"/>
</dbReference>
<protein>
    <submittedName>
        <fullName evidence="1">Uncharacterized protein</fullName>
    </submittedName>
</protein>
<reference evidence="1 2" key="2">
    <citation type="submission" date="2010-03" db="EMBL/GenBank/DDBJ databases">
        <authorList>
            <person name="Pajon A."/>
        </authorList>
    </citation>
    <scope>NUCLEOTIDE SEQUENCE [LARGE SCALE GENOMIC DNA]</scope>
    <source>
        <strain evidence="1 2">SSC/2</strain>
    </source>
</reference>
<gene>
    <name evidence="1" type="ORF">CL2_14130</name>
</gene>
<dbReference type="Proteomes" id="UP000008960">
    <property type="component" value="Chromosome"/>
</dbReference>
<accession>D4N0H0</accession>
<name>D4N0H0_ANAHA</name>
<evidence type="ECO:0000313" key="1">
    <source>
        <dbReference type="EMBL" id="CBL38365.1"/>
    </source>
</evidence>